<reference evidence="2" key="1">
    <citation type="submission" date="2021-02" db="EMBL/GenBank/DDBJ databases">
        <authorList>
            <person name="Nowell W R."/>
        </authorList>
    </citation>
    <scope>NUCLEOTIDE SEQUENCE</scope>
</reference>
<dbReference type="AlphaFoldDB" id="A0A816HGP4"/>
<dbReference type="InterPro" id="IPR006073">
    <property type="entry name" value="GTP-bd"/>
</dbReference>
<gene>
    <name evidence="3" type="ORF">GIL414_LOCUS16667</name>
    <name evidence="2" type="ORF">KQP761_LOCUS38430</name>
</gene>
<dbReference type="Gene3D" id="3.40.50.300">
    <property type="entry name" value="P-loop containing nucleotide triphosphate hydrolases"/>
    <property type="match status" value="1"/>
</dbReference>
<protein>
    <recommendedName>
        <fullName evidence="1">G domain-containing protein</fullName>
    </recommendedName>
</protein>
<organism evidence="2 4">
    <name type="scientific">Rotaria magnacalcarata</name>
    <dbReference type="NCBI Taxonomy" id="392030"/>
    <lineage>
        <taxon>Eukaryota</taxon>
        <taxon>Metazoa</taxon>
        <taxon>Spiralia</taxon>
        <taxon>Gnathifera</taxon>
        <taxon>Rotifera</taxon>
        <taxon>Eurotatoria</taxon>
        <taxon>Bdelloidea</taxon>
        <taxon>Philodinida</taxon>
        <taxon>Philodinidae</taxon>
        <taxon>Rotaria</taxon>
    </lineage>
</organism>
<dbReference type="OrthoDB" id="2386367at2759"/>
<evidence type="ECO:0000259" key="1">
    <source>
        <dbReference type="Pfam" id="PF01926"/>
    </source>
</evidence>
<dbReference type="Pfam" id="PF01926">
    <property type="entry name" value="MMR_HSR1"/>
    <property type="match status" value="1"/>
</dbReference>
<feature type="domain" description="G" evidence="1">
    <location>
        <begin position="35"/>
        <end position="146"/>
    </location>
</feature>
<dbReference type="GO" id="GO:0005525">
    <property type="term" value="F:GTP binding"/>
    <property type="evidence" value="ECO:0007669"/>
    <property type="project" value="InterPro"/>
</dbReference>
<dbReference type="PANTHER" id="PTHR32046">
    <property type="entry name" value="G DOMAIN-CONTAINING PROTEIN"/>
    <property type="match status" value="1"/>
</dbReference>
<evidence type="ECO:0000313" key="3">
    <source>
        <dbReference type="EMBL" id="CAF4092213.1"/>
    </source>
</evidence>
<name>A0A816HGP4_9BILA</name>
<dbReference type="SUPFAM" id="SSF52540">
    <property type="entry name" value="P-loop containing nucleoside triphosphate hydrolases"/>
    <property type="match status" value="2"/>
</dbReference>
<dbReference type="EMBL" id="CAJOBJ010007676">
    <property type="protein sequence ID" value="CAF4092213.1"/>
    <property type="molecule type" value="Genomic_DNA"/>
</dbReference>
<evidence type="ECO:0000313" key="4">
    <source>
        <dbReference type="Proteomes" id="UP000663834"/>
    </source>
</evidence>
<proteinExistence type="predicted"/>
<comment type="caution">
    <text evidence="2">The sequence shown here is derived from an EMBL/GenBank/DDBJ whole genome shotgun (WGS) entry which is preliminary data.</text>
</comment>
<dbReference type="Proteomes" id="UP000681720">
    <property type="component" value="Unassembled WGS sequence"/>
</dbReference>
<sequence length="168" mass="18654">MINKRESYSKVISNSAKRKAPSAPQSSIDYKYISILLVGESGVGKSTFINAFANYLTFSTLNQAQFNQPIVVIQVSFLMTVNDNFDEQLVKFGDTDSNEDHSNSGQSVTQQCKSYVFNFSRGKLLRIIDTPGFGDTRGDTQDEHNMEAILISLILIASASYSSRMRAN</sequence>
<dbReference type="EMBL" id="CAJNOW010021844">
    <property type="protein sequence ID" value="CAF1685662.1"/>
    <property type="molecule type" value="Genomic_DNA"/>
</dbReference>
<dbReference type="InterPro" id="IPR025662">
    <property type="entry name" value="Sigma_54_int_dom_ATP-bd_1"/>
</dbReference>
<dbReference type="Proteomes" id="UP000663834">
    <property type="component" value="Unassembled WGS sequence"/>
</dbReference>
<evidence type="ECO:0000313" key="2">
    <source>
        <dbReference type="EMBL" id="CAF1685662.1"/>
    </source>
</evidence>
<dbReference type="PROSITE" id="PS00675">
    <property type="entry name" value="SIGMA54_INTERACT_1"/>
    <property type="match status" value="1"/>
</dbReference>
<dbReference type="InterPro" id="IPR027417">
    <property type="entry name" value="P-loop_NTPase"/>
</dbReference>
<accession>A0A816HGP4</accession>
<dbReference type="PANTHER" id="PTHR32046:SF11">
    <property type="entry name" value="IMMUNE-ASSOCIATED NUCLEOTIDE-BINDING PROTEIN 10-LIKE"/>
    <property type="match status" value="1"/>
</dbReference>